<dbReference type="AlphaFoldDB" id="A0AA36E4G5"/>
<evidence type="ECO:0000313" key="1">
    <source>
        <dbReference type="EMBL" id="CAI9281727.1"/>
    </source>
</evidence>
<dbReference type="Proteomes" id="UP001177003">
    <property type="component" value="Chromosome 4"/>
</dbReference>
<protein>
    <recommendedName>
        <fullName evidence="3">Harbinger transposase-derived protein</fullName>
    </recommendedName>
</protein>
<reference evidence="1" key="1">
    <citation type="submission" date="2023-04" db="EMBL/GenBank/DDBJ databases">
        <authorList>
            <person name="Vijverberg K."/>
            <person name="Xiong W."/>
            <person name="Schranz E."/>
        </authorList>
    </citation>
    <scope>NUCLEOTIDE SEQUENCE</scope>
</reference>
<accession>A0AA36E4G5</accession>
<name>A0AA36E4G5_LACSI</name>
<dbReference type="EMBL" id="OX465080">
    <property type="protein sequence ID" value="CAI9281727.1"/>
    <property type="molecule type" value="Genomic_DNA"/>
</dbReference>
<sequence>MSERTTRESLYTLSKGVVEIFGDVYLRKPSLHDLQELYVAHKERHGFPGMIGSIDCTHWKWKIYPIALKGQYVPDAPFTVNENEYKYGYYLTDGIYPQYSRFVKAFCHPIEERDNFFKTRQERAHKGCETCFWSVEAAYPESVALLPTFLNSGDQQFHCEGGDFLRHWIQPGGLPCHPSFNASLLSFIERVSTEWLSRALQIFSVCGLSCGEKDGMKKMIR</sequence>
<proteinExistence type="predicted"/>
<dbReference type="PANTHER" id="PTHR47150">
    <property type="entry name" value="OS12G0169200 PROTEIN"/>
    <property type="match status" value="1"/>
</dbReference>
<organism evidence="1 2">
    <name type="scientific">Lactuca saligna</name>
    <name type="common">Willowleaf lettuce</name>
    <dbReference type="NCBI Taxonomy" id="75948"/>
    <lineage>
        <taxon>Eukaryota</taxon>
        <taxon>Viridiplantae</taxon>
        <taxon>Streptophyta</taxon>
        <taxon>Embryophyta</taxon>
        <taxon>Tracheophyta</taxon>
        <taxon>Spermatophyta</taxon>
        <taxon>Magnoliopsida</taxon>
        <taxon>eudicotyledons</taxon>
        <taxon>Gunneridae</taxon>
        <taxon>Pentapetalae</taxon>
        <taxon>asterids</taxon>
        <taxon>campanulids</taxon>
        <taxon>Asterales</taxon>
        <taxon>Asteraceae</taxon>
        <taxon>Cichorioideae</taxon>
        <taxon>Cichorieae</taxon>
        <taxon>Lactucinae</taxon>
        <taxon>Lactuca</taxon>
    </lineage>
</organism>
<gene>
    <name evidence="1" type="ORF">LSALG_LOCUS21411</name>
</gene>
<evidence type="ECO:0008006" key="3">
    <source>
        <dbReference type="Google" id="ProtNLM"/>
    </source>
</evidence>
<dbReference type="PANTHER" id="PTHR47150:SF4">
    <property type="entry name" value="HARBINGER TRANSPOSASE-DERIVED PROTEIN-RELATED"/>
    <property type="match status" value="1"/>
</dbReference>
<evidence type="ECO:0000313" key="2">
    <source>
        <dbReference type="Proteomes" id="UP001177003"/>
    </source>
</evidence>
<keyword evidence="2" id="KW-1185">Reference proteome</keyword>
<dbReference type="Pfam" id="PF04827">
    <property type="entry name" value="Plant_tran"/>
    <property type="match status" value="2"/>
</dbReference>
<dbReference type="InterPro" id="IPR006912">
    <property type="entry name" value="Harbinger_derived_prot"/>
</dbReference>